<gene>
    <name evidence="6" type="ORF">EZS28_024981</name>
</gene>
<feature type="domain" description="Serine/threonine specific protein phosphatases" evidence="5">
    <location>
        <begin position="109"/>
        <end position="114"/>
    </location>
</feature>
<protein>
    <recommendedName>
        <fullName evidence="4">Serine/threonine-protein phosphatase</fullName>
        <ecNumber evidence="4">3.1.3.16</ecNumber>
    </recommendedName>
</protein>
<reference evidence="6 7" key="1">
    <citation type="submission" date="2019-03" db="EMBL/GenBank/DDBJ databases">
        <title>Single cell metagenomics reveals metabolic interactions within the superorganism composed of flagellate Streblomastix strix and complex community of Bacteroidetes bacteria on its surface.</title>
        <authorList>
            <person name="Treitli S.C."/>
            <person name="Kolisko M."/>
            <person name="Husnik F."/>
            <person name="Keeling P."/>
            <person name="Hampl V."/>
        </authorList>
    </citation>
    <scope>NUCLEOTIDE SEQUENCE [LARGE SCALE GENOMIC DNA]</scope>
    <source>
        <strain evidence="6">ST1C</strain>
    </source>
</reference>
<proteinExistence type="inferred from homology"/>
<sequence length="306" mass="35277">MKFDLDAFIEKASKRIVLEELDFLALCDYVIEVLLEEATVVTEKSPITICGDIHGQFYDLLQLFRVGGSVPQTKYIFMGDYVDRGRYSLETLSYLLCLKAKYPDRIYLLRGNHETRQISNTYGFFDDCMKQYGNIFPWTKCMEVFDCLPIAALIDDRVLCVHGGLSPDIRTVDQIRLIPRRLEVPAQGAYSDLMWSDPDNNTDTWSISPRGAGLLFGKKVAVEFNRINNLIQVCRAHQLVMKGYEHPFDDKSLVTVWSAPNYSYRCGNIASIMQLYDYVSEHFILFSEVTDSEREIPQRLTVPYFM</sequence>
<accession>A0A5J4VAM1</accession>
<dbReference type="PANTHER" id="PTHR45619">
    <property type="entry name" value="SERINE/THREONINE-PROTEIN PHOSPHATASE PP2A-RELATED"/>
    <property type="match status" value="1"/>
</dbReference>
<name>A0A5J4VAM1_9EUKA</name>
<keyword evidence="2 4" id="KW-0378">Hydrolase</keyword>
<dbReference type="PRINTS" id="PR00114">
    <property type="entry name" value="STPHPHTASE"/>
</dbReference>
<evidence type="ECO:0000256" key="1">
    <source>
        <dbReference type="ARBA" id="ARBA00022723"/>
    </source>
</evidence>
<comment type="caution">
    <text evidence="6">The sequence shown here is derived from an EMBL/GenBank/DDBJ whole genome shotgun (WGS) entry which is preliminary data.</text>
</comment>
<evidence type="ECO:0000313" key="6">
    <source>
        <dbReference type="EMBL" id="KAA6379492.1"/>
    </source>
</evidence>
<evidence type="ECO:0000313" key="7">
    <source>
        <dbReference type="Proteomes" id="UP000324800"/>
    </source>
</evidence>
<dbReference type="Gene3D" id="3.60.21.10">
    <property type="match status" value="1"/>
</dbReference>
<evidence type="ECO:0000259" key="5">
    <source>
        <dbReference type="PROSITE" id="PS00125"/>
    </source>
</evidence>
<dbReference type="InterPro" id="IPR029052">
    <property type="entry name" value="Metallo-depent_PP-like"/>
</dbReference>
<keyword evidence="1" id="KW-0479">Metal-binding</keyword>
<keyword evidence="3" id="KW-0464">Manganese</keyword>
<organism evidence="6 7">
    <name type="scientific">Streblomastix strix</name>
    <dbReference type="NCBI Taxonomy" id="222440"/>
    <lineage>
        <taxon>Eukaryota</taxon>
        <taxon>Metamonada</taxon>
        <taxon>Preaxostyla</taxon>
        <taxon>Oxymonadida</taxon>
        <taxon>Streblomastigidae</taxon>
        <taxon>Streblomastix</taxon>
    </lineage>
</organism>
<comment type="similarity">
    <text evidence="4">Belongs to the PPP phosphatase family.</text>
</comment>
<evidence type="ECO:0000256" key="2">
    <source>
        <dbReference type="ARBA" id="ARBA00022801"/>
    </source>
</evidence>
<dbReference type="InterPro" id="IPR004843">
    <property type="entry name" value="Calcineurin-like_PHP"/>
</dbReference>
<comment type="catalytic activity">
    <reaction evidence="4">
        <text>O-phospho-L-threonyl-[protein] + H2O = L-threonyl-[protein] + phosphate</text>
        <dbReference type="Rhea" id="RHEA:47004"/>
        <dbReference type="Rhea" id="RHEA-COMP:11060"/>
        <dbReference type="Rhea" id="RHEA-COMP:11605"/>
        <dbReference type="ChEBI" id="CHEBI:15377"/>
        <dbReference type="ChEBI" id="CHEBI:30013"/>
        <dbReference type="ChEBI" id="CHEBI:43474"/>
        <dbReference type="ChEBI" id="CHEBI:61977"/>
        <dbReference type="EC" id="3.1.3.16"/>
    </reaction>
</comment>
<evidence type="ECO:0000256" key="3">
    <source>
        <dbReference type="ARBA" id="ARBA00023211"/>
    </source>
</evidence>
<dbReference type="Pfam" id="PF00149">
    <property type="entry name" value="Metallophos"/>
    <property type="match status" value="1"/>
</dbReference>
<dbReference type="EMBL" id="SNRW01008460">
    <property type="protein sequence ID" value="KAA6379492.1"/>
    <property type="molecule type" value="Genomic_DNA"/>
</dbReference>
<dbReference type="PROSITE" id="PS00125">
    <property type="entry name" value="SER_THR_PHOSPHATASE"/>
    <property type="match status" value="1"/>
</dbReference>
<dbReference type="InterPro" id="IPR047129">
    <property type="entry name" value="PPA2-like"/>
</dbReference>
<dbReference type="OrthoDB" id="1930084at2759"/>
<dbReference type="Proteomes" id="UP000324800">
    <property type="component" value="Unassembled WGS sequence"/>
</dbReference>
<evidence type="ECO:0000256" key="4">
    <source>
        <dbReference type="RuleBase" id="RU004273"/>
    </source>
</evidence>
<dbReference type="GO" id="GO:0046872">
    <property type="term" value="F:metal ion binding"/>
    <property type="evidence" value="ECO:0007669"/>
    <property type="project" value="UniProtKB-KW"/>
</dbReference>
<dbReference type="InterPro" id="IPR006186">
    <property type="entry name" value="Ser/Thr-sp_prot-phosphatase"/>
</dbReference>
<dbReference type="GO" id="GO:0004722">
    <property type="term" value="F:protein serine/threonine phosphatase activity"/>
    <property type="evidence" value="ECO:0007669"/>
    <property type="project" value="UniProtKB-EC"/>
</dbReference>
<dbReference type="AlphaFoldDB" id="A0A5J4VAM1"/>
<dbReference type="EC" id="3.1.3.16" evidence="4"/>
<dbReference type="SUPFAM" id="SSF56300">
    <property type="entry name" value="Metallo-dependent phosphatases"/>
    <property type="match status" value="1"/>
</dbReference>
<dbReference type="SMART" id="SM00156">
    <property type="entry name" value="PP2Ac"/>
    <property type="match status" value="1"/>
</dbReference>